<dbReference type="InterPro" id="IPR013094">
    <property type="entry name" value="AB_hydrolase_3"/>
</dbReference>
<dbReference type="InterPro" id="IPR029058">
    <property type="entry name" value="AB_hydrolase_fold"/>
</dbReference>
<dbReference type="PANTHER" id="PTHR48081:SF8">
    <property type="entry name" value="ALPHA_BETA HYDROLASE FOLD-3 DOMAIN-CONTAINING PROTEIN-RELATED"/>
    <property type="match status" value="1"/>
</dbReference>
<dbReference type="Pfam" id="PF07859">
    <property type="entry name" value="Abhydrolase_3"/>
    <property type="match status" value="1"/>
</dbReference>
<evidence type="ECO:0000259" key="3">
    <source>
        <dbReference type="Pfam" id="PF07859"/>
    </source>
</evidence>
<name>A0A850PY83_9MYCO</name>
<evidence type="ECO:0000313" key="5">
    <source>
        <dbReference type="Proteomes" id="UP000570517"/>
    </source>
</evidence>
<evidence type="ECO:0000256" key="1">
    <source>
        <dbReference type="ARBA" id="ARBA00022801"/>
    </source>
</evidence>
<gene>
    <name evidence="4" type="ORF">HLY00_3114</name>
</gene>
<feature type="compositionally biased region" description="Basic and acidic residues" evidence="2">
    <location>
        <begin position="52"/>
        <end position="66"/>
    </location>
</feature>
<evidence type="ECO:0000313" key="4">
    <source>
        <dbReference type="EMBL" id="NVN54017.1"/>
    </source>
</evidence>
<keyword evidence="1" id="KW-0378">Hydrolase</keyword>
<organism evidence="4 5">
    <name type="scientific">Mycolicibacterium hippocampi</name>
    <dbReference type="NCBI Taxonomy" id="659824"/>
    <lineage>
        <taxon>Bacteria</taxon>
        <taxon>Bacillati</taxon>
        <taxon>Actinomycetota</taxon>
        <taxon>Actinomycetes</taxon>
        <taxon>Mycobacteriales</taxon>
        <taxon>Mycobacteriaceae</taxon>
        <taxon>Mycolicibacterium</taxon>
    </lineage>
</organism>
<feature type="compositionally biased region" description="Acidic residues" evidence="2">
    <location>
        <begin position="91"/>
        <end position="139"/>
    </location>
</feature>
<sequence>MESDWLKAAAMTVGRCTAVLGVGAVVTYCGAGVASASEDRAATSSDAGASAKTDRTDDTPKRRDAEGSAGTPDGSAAATPTTTPGDHETDQTDEFDEADEADEADELDDADEADVEIADDAEDEADVDEEDAADDETVDSADTVVTPISDVEVVVGGDDDTAPQVPVSAPALLTVVGSARRDAETDAPGKPALETSAPVGAQTADIGVAPAQDPDSWQQLYTGKPSFVHDVVVAALKVIQFVLKPFGGLLRFTSLKIPVFTDGIPPFYPWNVRVERTEFDEMPVWSLTPKDGSDDVVIALHGGSYEGQVNIFQWWGYTDMARDTGATVVVPLYTLAPKGTAATEVPRTADFIEHMIALHGADNVSVLGDSAGGGLALASVQELVRRNAAIPNRLVLLAPWLDVSMSDPRSAQIDDPLLDIPNLARAGRDWAGELDVSDPVASPLFGSLAGLPPTYVYSSSRDLLTVDTLRLRDRVLVENIPDMTFRLRRGLIHDYPIFPFLPDAVAERDNIYRDLLGLQPVSTDPADLGVAACRAVASEGEARHCGMAASAPEHPDLVPDLKIRSGRRGTWS</sequence>
<dbReference type="GO" id="GO:0016787">
    <property type="term" value="F:hydrolase activity"/>
    <property type="evidence" value="ECO:0007669"/>
    <property type="project" value="UniProtKB-KW"/>
</dbReference>
<keyword evidence="5" id="KW-1185">Reference proteome</keyword>
<dbReference type="PANTHER" id="PTHR48081">
    <property type="entry name" value="AB HYDROLASE SUPERFAMILY PROTEIN C4A8.06C"/>
    <property type="match status" value="1"/>
</dbReference>
<reference evidence="4 5" key="1">
    <citation type="submission" date="2020-05" db="EMBL/GenBank/DDBJ databases">
        <title>Draft genome sequence of Mycobacterium hippocampi DL, isolated from European seabass, Dicentrarchus labrax, reared in fish farms.</title>
        <authorList>
            <person name="Stathopoulou P."/>
            <person name="Asimakis E."/>
            <person name="Tzokas K."/>
            <person name="Batargias C."/>
            <person name="Tsiamis G."/>
        </authorList>
    </citation>
    <scope>NUCLEOTIDE SEQUENCE [LARGE SCALE GENOMIC DNA]</scope>
    <source>
        <strain evidence="4 5">DL</strain>
    </source>
</reference>
<dbReference type="Gene3D" id="3.40.50.1820">
    <property type="entry name" value="alpha/beta hydrolase"/>
    <property type="match status" value="1"/>
</dbReference>
<evidence type="ECO:0000256" key="2">
    <source>
        <dbReference type="SAM" id="MobiDB-lite"/>
    </source>
</evidence>
<feature type="region of interest" description="Disordered" evidence="2">
    <location>
        <begin position="180"/>
        <end position="200"/>
    </location>
</feature>
<feature type="domain" description="Alpha/beta hydrolase fold-3" evidence="3">
    <location>
        <begin position="297"/>
        <end position="495"/>
    </location>
</feature>
<dbReference type="InterPro" id="IPR050300">
    <property type="entry name" value="GDXG_lipolytic_enzyme"/>
</dbReference>
<dbReference type="Proteomes" id="UP000570517">
    <property type="component" value="Unassembled WGS sequence"/>
</dbReference>
<protein>
    <submittedName>
        <fullName evidence="4">PE family protein</fullName>
    </submittedName>
</protein>
<dbReference type="RefSeq" id="WP_347133432.1">
    <property type="nucleotide sequence ID" value="NZ_JABFYL010000050.1"/>
</dbReference>
<accession>A0A850PY83</accession>
<proteinExistence type="predicted"/>
<comment type="caution">
    <text evidence="4">The sequence shown here is derived from an EMBL/GenBank/DDBJ whole genome shotgun (WGS) entry which is preliminary data.</text>
</comment>
<dbReference type="EMBL" id="JABFYL010000050">
    <property type="protein sequence ID" value="NVN54017.1"/>
    <property type="molecule type" value="Genomic_DNA"/>
</dbReference>
<feature type="compositionally biased region" description="Low complexity" evidence="2">
    <location>
        <begin position="67"/>
        <end position="84"/>
    </location>
</feature>
<feature type="region of interest" description="Disordered" evidence="2">
    <location>
        <begin position="33"/>
        <end position="143"/>
    </location>
</feature>
<dbReference type="AlphaFoldDB" id="A0A850PY83"/>
<dbReference type="SUPFAM" id="SSF53474">
    <property type="entry name" value="alpha/beta-Hydrolases"/>
    <property type="match status" value="1"/>
</dbReference>